<proteinExistence type="predicted"/>
<feature type="transmembrane region" description="Helical" evidence="2">
    <location>
        <begin position="585"/>
        <end position="603"/>
    </location>
</feature>
<feature type="region of interest" description="Disordered" evidence="1">
    <location>
        <begin position="349"/>
        <end position="485"/>
    </location>
</feature>
<reference evidence="4 5" key="1">
    <citation type="journal article" date="2014" name="Nat. Commun.">
        <title>Molecular traces of alternative social organization in a termite genome.</title>
        <authorList>
            <person name="Terrapon N."/>
            <person name="Li C."/>
            <person name="Robertson H.M."/>
            <person name="Ji L."/>
            <person name="Meng X."/>
            <person name="Booth W."/>
            <person name="Chen Z."/>
            <person name="Childers C.P."/>
            <person name="Glastad K.M."/>
            <person name="Gokhale K."/>
            <person name="Gowin J."/>
            <person name="Gronenberg W."/>
            <person name="Hermansen R.A."/>
            <person name="Hu H."/>
            <person name="Hunt B.G."/>
            <person name="Huylmans A.K."/>
            <person name="Khalil S.M."/>
            <person name="Mitchell R.D."/>
            <person name="Munoz-Torres M.C."/>
            <person name="Mustard J.A."/>
            <person name="Pan H."/>
            <person name="Reese J.T."/>
            <person name="Scharf M.E."/>
            <person name="Sun F."/>
            <person name="Vogel H."/>
            <person name="Xiao J."/>
            <person name="Yang W."/>
            <person name="Yang Z."/>
            <person name="Yang Z."/>
            <person name="Zhou J."/>
            <person name="Zhu J."/>
            <person name="Brent C.S."/>
            <person name="Elsik C.G."/>
            <person name="Goodisman M.A."/>
            <person name="Liberles D.A."/>
            <person name="Roe R.M."/>
            <person name="Vargo E.L."/>
            <person name="Vilcinskas A."/>
            <person name="Wang J."/>
            <person name="Bornberg-Bauer E."/>
            <person name="Korb J."/>
            <person name="Zhang G."/>
            <person name="Liebig J."/>
        </authorList>
    </citation>
    <scope>NUCLEOTIDE SEQUENCE [LARGE SCALE GENOMIC DNA]</scope>
    <source>
        <tissue evidence="4">Whole organism</tissue>
    </source>
</reference>
<evidence type="ECO:0000256" key="2">
    <source>
        <dbReference type="SAM" id="Phobius"/>
    </source>
</evidence>
<keyword evidence="2" id="KW-0472">Membrane</keyword>
<dbReference type="STRING" id="136037.A0A067QVY9"/>
<accession>A0A067QVY9</accession>
<dbReference type="EMBL" id="KK853306">
    <property type="protein sequence ID" value="KDR08704.1"/>
    <property type="molecule type" value="Genomic_DNA"/>
</dbReference>
<dbReference type="OMA" id="INDARKC"/>
<evidence type="ECO:0000313" key="5">
    <source>
        <dbReference type="Proteomes" id="UP000027135"/>
    </source>
</evidence>
<gene>
    <name evidence="4" type="ORF">L798_01668</name>
</gene>
<sequence length="655" mass="71533">MNMRMFIEVFVLCLLAQSQFCISIAVQPAPTERGIVPHSSNILALINDARKCGAYAGTSDLNDLTACDRPVQVASDPKEYIDYSLVLCMVLYDAVQRVCKTKQNFTNLKQNVSDNFCDIMTKTFPERSSEKSDWVSLLRGKFENSDTCKQECIQGKLINPICDSILAANIFTMEKQKPPTIRAGNPGSLMNLLDPGIGKDINTKKHKFLKVTSVSPEVNDRSPKIDVEGVHNISEAHATQDNVVNMLHTTYNQTSEVTQQSDIHGHVTEQPHISNNNKYDYTSSEGDIQDTVIKQADKKKTSHDAPHQGSGSGMPYGANQVYVKNTKAPPGATGQASGGAVANFIKQANPTNMNIPSDDAKHQYSGNGVPDGTKQENTTNRNNSSAKGATNQASGGGVPKVGKQTLTTDRSNSSDDKVPQSPGGDAKEVTKEAHLTNEITLSDDAKHNKEKNKKPGAGKHEDSSGIAFSADSKSNRSEQNSADDDTVYLEKQNDDGNEDSVVPTKMNTLGSDMIDHDDVDQDDSINADIPGTSSGKENVGISFDKEDIVVTNEKILINTENRQEATGNHNTAQFNQLGDTQDSHFYAYFMTMVVICIIGYLLFHNKQKILALALEGRSRRGTRRRPNTSGYRKLDSNLEEAVTSKCSTSVTHVIY</sequence>
<dbReference type="PANTHER" id="PTHR16502">
    <property type="entry name" value="KERATINOCYTE-ASSOCIATED TRANSMEMBRANE PROTEIN 2"/>
    <property type="match status" value="1"/>
</dbReference>
<feature type="signal peptide" evidence="3">
    <location>
        <begin position="1"/>
        <end position="21"/>
    </location>
</feature>
<feature type="compositionally biased region" description="Basic and acidic residues" evidence="1">
    <location>
        <begin position="296"/>
        <end position="306"/>
    </location>
</feature>
<dbReference type="InterPro" id="IPR037645">
    <property type="entry name" value="KCT2"/>
</dbReference>
<dbReference type="AlphaFoldDB" id="A0A067QVY9"/>
<keyword evidence="3" id="KW-0732">Signal</keyword>
<dbReference type="PANTHER" id="PTHR16502:SF0">
    <property type="entry name" value="KERATINOCYTE-ASSOCIATED TRANSMEMBRANE PROTEIN 2"/>
    <property type="match status" value="1"/>
</dbReference>
<keyword evidence="5" id="KW-1185">Reference proteome</keyword>
<evidence type="ECO:0000313" key="4">
    <source>
        <dbReference type="EMBL" id="KDR08704.1"/>
    </source>
</evidence>
<organism evidence="4 5">
    <name type="scientific">Zootermopsis nevadensis</name>
    <name type="common">Dampwood termite</name>
    <dbReference type="NCBI Taxonomy" id="136037"/>
    <lineage>
        <taxon>Eukaryota</taxon>
        <taxon>Metazoa</taxon>
        <taxon>Ecdysozoa</taxon>
        <taxon>Arthropoda</taxon>
        <taxon>Hexapoda</taxon>
        <taxon>Insecta</taxon>
        <taxon>Pterygota</taxon>
        <taxon>Neoptera</taxon>
        <taxon>Polyneoptera</taxon>
        <taxon>Dictyoptera</taxon>
        <taxon>Blattodea</taxon>
        <taxon>Blattoidea</taxon>
        <taxon>Termitoidae</taxon>
        <taxon>Termopsidae</taxon>
        <taxon>Zootermopsis</taxon>
    </lineage>
</organism>
<protein>
    <submittedName>
        <fullName evidence="4">Trans-Golgi network integral membrane protein 2</fullName>
    </submittedName>
</protein>
<evidence type="ECO:0000256" key="3">
    <source>
        <dbReference type="SAM" id="SignalP"/>
    </source>
</evidence>
<dbReference type="Pfam" id="PF17818">
    <property type="entry name" value="KCT2"/>
    <property type="match status" value="1"/>
</dbReference>
<name>A0A067QVY9_ZOONE</name>
<dbReference type="OrthoDB" id="5846619at2759"/>
<dbReference type="InParanoid" id="A0A067QVY9"/>
<keyword evidence="2" id="KW-0812">Transmembrane</keyword>
<dbReference type="eggNOG" id="ENOG502S78F">
    <property type="taxonomic scope" value="Eukaryota"/>
</dbReference>
<feature type="compositionally biased region" description="Basic and acidic residues" evidence="1">
    <location>
        <begin position="425"/>
        <end position="435"/>
    </location>
</feature>
<dbReference type="Proteomes" id="UP000027135">
    <property type="component" value="Unassembled WGS sequence"/>
</dbReference>
<feature type="region of interest" description="Disordered" evidence="1">
    <location>
        <begin position="296"/>
        <end position="318"/>
    </location>
</feature>
<feature type="compositionally biased region" description="Polar residues" evidence="1">
    <location>
        <begin position="375"/>
        <end position="393"/>
    </location>
</feature>
<feature type="compositionally biased region" description="Basic residues" evidence="1">
    <location>
        <begin position="448"/>
        <end position="457"/>
    </location>
</feature>
<feature type="chain" id="PRO_5001648215" evidence="3">
    <location>
        <begin position="22"/>
        <end position="655"/>
    </location>
</feature>
<keyword evidence="2" id="KW-1133">Transmembrane helix</keyword>
<evidence type="ECO:0000256" key="1">
    <source>
        <dbReference type="SAM" id="MobiDB-lite"/>
    </source>
</evidence>